<feature type="transmembrane region" description="Helical" evidence="6">
    <location>
        <begin position="187"/>
        <end position="206"/>
    </location>
</feature>
<reference evidence="7" key="2">
    <citation type="submission" date="2020-08" db="EMBL/GenBank/DDBJ databases">
        <authorList>
            <person name="Chen M."/>
            <person name="Teng W."/>
            <person name="Zhao L."/>
            <person name="Hu C."/>
            <person name="Zhou Y."/>
            <person name="Han B."/>
            <person name="Song L."/>
            <person name="Shu W."/>
        </authorList>
    </citation>
    <scope>NUCLEOTIDE SEQUENCE</scope>
    <source>
        <strain evidence="7">FACHB-1375</strain>
    </source>
</reference>
<organism evidence="7 8">
    <name type="scientific">Aerosakkonema funiforme FACHB-1375</name>
    <dbReference type="NCBI Taxonomy" id="2949571"/>
    <lineage>
        <taxon>Bacteria</taxon>
        <taxon>Bacillati</taxon>
        <taxon>Cyanobacteriota</taxon>
        <taxon>Cyanophyceae</taxon>
        <taxon>Oscillatoriophycideae</taxon>
        <taxon>Aerosakkonematales</taxon>
        <taxon>Aerosakkonemataceae</taxon>
        <taxon>Aerosakkonema</taxon>
    </lineage>
</organism>
<feature type="transmembrane region" description="Helical" evidence="6">
    <location>
        <begin position="43"/>
        <end position="61"/>
    </location>
</feature>
<dbReference type="InterPro" id="IPR051598">
    <property type="entry name" value="TSUP/Inactive_protease-like"/>
</dbReference>
<feature type="transmembrane region" description="Helical" evidence="6">
    <location>
        <begin position="213"/>
        <end position="233"/>
    </location>
</feature>
<evidence type="ECO:0000256" key="5">
    <source>
        <dbReference type="ARBA" id="ARBA00023136"/>
    </source>
</evidence>
<keyword evidence="4 6" id="KW-1133">Transmembrane helix</keyword>
<evidence type="ECO:0000256" key="2">
    <source>
        <dbReference type="ARBA" id="ARBA00009142"/>
    </source>
</evidence>
<dbReference type="GO" id="GO:0005886">
    <property type="term" value="C:plasma membrane"/>
    <property type="evidence" value="ECO:0007669"/>
    <property type="project" value="UniProtKB-SubCell"/>
</dbReference>
<comment type="caution">
    <text evidence="7">The sequence shown here is derived from an EMBL/GenBank/DDBJ whole genome shotgun (WGS) entry which is preliminary data.</text>
</comment>
<evidence type="ECO:0000256" key="1">
    <source>
        <dbReference type="ARBA" id="ARBA00004141"/>
    </source>
</evidence>
<keyword evidence="5 6" id="KW-0472">Membrane</keyword>
<keyword evidence="6" id="KW-1003">Cell membrane</keyword>
<dbReference type="PANTHER" id="PTHR43701">
    <property type="entry name" value="MEMBRANE TRANSPORTER PROTEIN MJ0441-RELATED"/>
    <property type="match status" value="1"/>
</dbReference>
<keyword evidence="3 6" id="KW-0812">Transmembrane</keyword>
<gene>
    <name evidence="7" type="ORF">H6G03_32575</name>
</gene>
<feature type="transmembrane region" description="Helical" evidence="6">
    <location>
        <begin position="73"/>
        <end position="93"/>
    </location>
</feature>
<proteinExistence type="inferred from homology"/>
<comment type="subcellular location">
    <subcellularLocation>
        <location evidence="6">Cell membrane</location>
        <topology evidence="6">Multi-pass membrane protein</topology>
    </subcellularLocation>
    <subcellularLocation>
        <location evidence="1">Membrane</location>
        <topology evidence="1">Multi-pass membrane protein</topology>
    </subcellularLocation>
</comment>
<keyword evidence="8" id="KW-1185">Reference proteome</keyword>
<feature type="transmembrane region" description="Helical" evidence="6">
    <location>
        <begin position="9"/>
        <end position="37"/>
    </location>
</feature>
<evidence type="ECO:0000256" key="4">
    <source>
        <dbReference type="ARBA" id="ARBA00022989"/>
    </source>
</evidence>
<name>A0A926VL04_9CYAN</name>
<dbReference type="Proteomes" id="UP000641646">
    <property type="component" value="Unassembled WGS sequence"/>
</dbReference>
<dbReference type="RefSeq" id="WP_190474349.1">
    <property type="nucleotide sequence ID" value="NZ_JACJPW010000140.1"/>
</dbReference>
<dbReference type="Pfam" id="PF01925">
    <property type="entry name" value="TauE"/>
    <property type="match status" value="1"/>
</dbReference>
<evidence type="ECO:0000313" key="8">
    <source>
        <dbReference type="Proteomes" id="UP000641646"/>
    </source>
</evidence>
<dbReference type="PANTHER" id="PTHR43701:SF2">
    <property type="entry name" value="MEMBRANE TRANSPORTER PROTEIN YJNA-RELATED"/>
    <property type="match status" value="1"/>
</dbReference>
<comment type="similarity">
    <text evidence="2 6">Belongs to the 4-toluene sulfonate uptake permease (TSUP) (TC 2.A.102) family.</text>
</comment>
<evidence type="ECO:0000313" key="7">
    <source>
        <dbReference type="EMBL" id="MBD2185745.1"/>
    </source>
</evidence>
<dbReference type="EMBL" id="JACJPW010000140">
    <property type="protein sequence ID" value="MBD2185745.1"/>
    <property type="molecule type" value="Genomic_DNA"/>
</dbReference>
<feature type="transmembrane region" description="Helical" evidence="6">
    <location>
        <begin position="245"/>
        <end position="260"/>
    </location>
</feature>
<evidence type="ECO:0000256" key="3">
    <source>
        <dbReference type="ARBA" id="ARBA00022692"/>
    </source>
</evidence>
<sequence length="261" mass="27807">MTAWIIGHILATCIGISLGLIGGGGSILAAPILIYIMGVPAQSAFAMTLVIVGTVSIIGAIPHWRQGNVNLKIAALFSPTAMLGAYLGARATFLPIVTPTIQLITFGLVMLIASISMLRKGANQTDEFDEIVELNSEDNEPHKYRWLAIVMEGFVVGIITGFVGIGGGFLVIPALVLLGNTPMKEAIGTSLIILALKSVTGFAGYFGHVFVEWNLLESFTAVASAGILIGTYFTKFFLPKDLEKGFGYFVLVVALFILIKR</sequence>
<feature type="transmembrane region" description="Helical" evidence="6">
    <location>
        <begin position="99"/>
        <end position="118"/>
    </location>
</feature>
<dbReference type="InterPro" id="IPR002781">
    <property type="entry name" value="TM_pro_TauE-like"/>
</dbReference>
<feature type="transmembrane region" description="Helical" evidence="6">
    <location>
        <begin position="153"/>
        <end position="175"/>
    </location>
</feature>
<dbReference type="AlphaFoldDB" id="A0A926VL04"/>
<accession>A0A926VL04</accession>
<evidence type="ECO:0000256" key="6">
    <source>
        <dbReference type="RuleBase" id="RU363041"/>
    </source>
</evidence>
<reference evidence="7" key="1">
    <citation type="journal article" date="2015" name="ISME J.">
        <title>Draft Genome Sequence of Streptomyces incarnatus NRRL8089, which Produces the Nucleoside Antibiotic Sinefungin.</title>
        <authorList>
            <person name="Oshima K."/>
            <person name="Hattori M."/>
            <person name="Shimizu H."/>
            <person name="Fukuda K."/>
            <person name="Nemoto M."/>
            <person name="Inagaki K."/>
            <person name="Tamura T."/>
        </authorList>
    </citation>
    <scope>NUCLEOTIDE SEQUENCE</scope>
    <source>
        <strain evidence="7">FACHB-1375</strain>
    </source>
</reference>
<protein>
    <recommendedName>
        <fullName evidence="6">Probable membrane transporter protein</fullName>
    </recommendedName>
</protein>